<dbReference type="OrthoDB" id="5342507at2759"/>
<dbReference type="PANTHER" id="PTHR39608">
    <property type="entry name" value="INTEGRAL MEMBRANE PROTEIN (AFU_ORTHOLOGUE AFUA_5G08640)"/>
    <property type="match status" value="1"/>
</dbReference>
<name>A0A3N4HDI2_ASCIM</name>
<feature type="transmembrane region" description="Helical" evidence="2">
    <location>
        <begin position="49"/>
        <end position="73"/>
    </location>
</feature>
<accession>A0A3N4HDI2</accession>
<evidence type="ECO:0000256" key="1">
    <source>
        <dbReference type="SAM" id="MobiDB-lite"/>
    </source>
</evidence>
<evidence type="ECO:0000313" key="3">
    <source>
        <dbReference type="EMBL" id="RPA72339.1"/>
    </source>
</evidence>
<dbReference type="EMBL" id="ML119866">
    <property type="protein sequence ID" value="RPA72339.1"/>
    <property type="molecule type" value="Genomic_DNA"/>
</dbReference>
<keyword evidence="2" id="KW-0812">Transmembrane</keyword>
<dbReference type="PANTHER" id="PTHR39608:SF1">
    <property type="entry name" value="INTEGRAL MEMBRANE PROTEIN (AFU_ORTHOLOGUE AFUA_5G08640)"/>
    <property type="match status" value="1"/>
</dbReference>
<gene>
    <name evidence="3" type="ORF">BJ508DRAFT_75999</name>
</gene>
<keyword evidence="2" id="KW-0472">Membrane</keyword>
<feature type="transmembrane region" description="Helical" evidence="2">
    <location>
        <begin position="15"/>
        <end position="35"/>
    </location>
</feature>
<reference evidence="3 4" key="1">
    <citation type="journal article" date="2018" name="Nat. Ecol. Evol.">
        <title>Pezizomycetes genomes reveal the molecular basis of ectomycorrhizal truffle lifestyle.</title>
        <authorList>
            <person name="Murat C."/>
            <person name="Payen T."/>
            <person name="Noel B."/>
            <person name="Kuo A."/>
            <person name="Morin E."/>
            <person name="Chen J."/>
            <person name="Kohler A."/>
            <person name="Krizsan K."/>
            <person name="Balestrini R."/>
            <person name="Da Silva C."/>
            <person name="Montanini B."/>
            <person name="Hainaut M."/>
            <person name="Levati E."/>
            <person name="Barry K.W."/>
            <person name="Belfiori B."/>
            <person name="Cichocki N."/>
            <person name="Clum A."/>
            <person name="Dockter R.B."/>
            <person name="Fauchery L."/>
            <person name="Guy J."/>
            <person name="Iotti M."/>
            <person name="Le Tacon F."/>
            <person name="Lindquist E.A."/>
            <person name="Lipzen A."/>
            <person name="Malagnac F."/>
            <person name="Mello A."/>
            <person name="Molinier V."/>
            <person name="Miyauchi S."/>
            <person name="Poulain J."/>
            <person name="Riccioni C."/>
            <person name="Rubini A."/>
            <person name="Sitrit Y."/>
            <person name="Splivallo R."/>
            <person name="Traeger S."/>
            <person name="Wang M."/>
            <person name="Zifcakova L."/>
            <person name="Wipf D."/>
            <person name="Zambonelli A."/>
            <person name="Paolocci F."/>
            <person name="Nowrousian M."/>
            <person name="Ottonello S."/>
            <person name="Baldrian P."/>
            <person name="Spatafora J.W."/>
            <person name="Henrissat B."/>
            <person name="Nagy L.G."/>
            <person name="Aury J.M."/>
            <person name="Wincker P."/>
            <person name="Grigoriev I.V."/>
            <person name="Bonfante P."/>
            <person name="Martin F.M."/>
        </authorList>
    </citation>
    <scope>NUCLEOTIDE SEQUENCE [LARGE SCALE GENOMIC DNA]</scope>
    <source>
        <strain evidence="3 4">RN42</strain>
    </source>
</reference>
<keyword evidence="2" id="KW-1133">Transmembrane helix</keyword>
<keyword evidence="4" id="KW-1185">Reference proteome</keyword>
<organism evidence="3 4">
    <name type="scientific">Ascobolus immersus RN42</name>
    <dbReference type="NCBI Taxonomy" id="1160509"/>
    <lineage>
        <taxon>Eukaryota</taxon>
        <taxon>Fungi</taxon>
        <taxon>Dikarya</taxon>
        <taxon>Ascomycota</taxon>
        <taxon>Pezizomycotina</taxon>
        <taxon>Pezizomycetes</taxon>
        <taxon>Pezizales</taxon>
        <taxon>Ascobolaceae</taxon>
        <taxon>Ascobolus</taxon>
    </lineage>
</organism>
<feature type="region of interest" description="Disordered" evidence="1">
    <location>
        <begin position="204"/>
        <end position="235"/>
    </location>
</feature>
<protein>
    <recommendedName>
        <fullName evidence="5">MARVEL domain-containing protein</fullName>
    </recommendedName>
</protein>
<feature type="compositionally biased region" description="Low complexity" evidence="1">
    <location>
        <begin position="206"/>
        <end position="217"/>
    </location>
</feature>
<dbReference type="AlphaFoldDB" id="A0A3N4HDI2"/>
<evidence type="ECO:0008006" key="5">
    <source>
        <dbReference type="Google" id="ProtNLM"/>
    </source>
</evidence>
<evidence type="ECO:0000256" key="2">
    <source>
        <dbReference type="SAM" id="Phobius"/>
    </source>
</evidence>
<evidence type="ECO:0000313" key="4">
    <source>
        <dbReference type="Proteomes" id="UP000275078"/>
    </source>
</evidence>
<sequence length="302" mass="32358">MAFAKRLIGDIFQSILRFLQFCSAVIILGSAGYLLKKAISGDHWHPRELILPLIFSALAIAFLIPSLFFGFLAKSKLTWAAIALMDFIIFVGYVASAGLLRRNFNGPGWQNELTSRIAGGRHIPGSDILGGRRFDGSIIDGHHIGPGNNYSRRGRISHLVKALSGFVVVNLILYFFTLLYSLYKAYRAHRSHEAAITTEKTTGAWNNRNLRGGDNRNSLASSDPNSSTTGITGIRQETYTTTAANGYANGTTNGVARNGHVNGVNGVANGRNGVAVNDGYVQGVGNGVANGPAGGVTRGEYV</sequence>
<proteinExistence type="predicted"/>
<feature type="compositionally biased region" description="Polar residues" evidence="1">
    <location>
        <begin position="218"/>
        <end position="235"/>
    </location>
</feature>
<feature type="transmembrane region" description="Helical" evidence="2">
    <location>
        <begin position="79"/>
        <end position="100"/>
    </location>
</feature>
<feature type="transmembrane region" description="Helical" evidence="2">
    <location>
        <begin position="162"/>
        <end position="183"/>
    </location>
</feature>
<dbReference type="Proteomes" id="UP000275078">
    <property type="component" value="Unassembled WGS sequence"/>
</dbReference>